<dbReference type="PROSITE" id="PS51782">
    <property type="entry name" value="LYSM"/>
    <property type="match status" value="3"/>
</dbReference>
<dbReference type="Pfam" id="PF01464">
    <property type="entry name" value="SLT"/>
    <property type="match status" value="1"/>
</dbReference>
<feature type="domain" description="LysM" evidence="4">
    <location>
        <begin position="542"/>
        <end position="585"/>
    </location>
</feature>
<evidence type="ECO:0000256" key="1">
    <source>
        <dbReference type="ARBA" id="ARBA00007734"/>
    </source>
</evidence>
<comment type="caution">
    <text evidence="5">The sequence shown here is derived from an EMBL/GenBank/DDBJ whole genome shotgun (WGS) entry which is preliminary data.</text>
</comment>
<dbReference type="InterPro" id="IPR018392">
    <property type="entry name" value="LysM"/>
</dbReference>
<dbReference type="InterPro" id="IPR008258">
    <property type="entry name" value="Transglycosylase_SLT_dom_1"/>
</dbReference>
<evidence type="ECO:0000313" key="5">
    <source>
        <dbReference type="EMBL" id="MBD2713919.1"/>
    </source>
</evidence>
<feature type="region of interest" description="Disordered" evidence="2">
    <location>
        <begin position="471"/>
        <end position="491"/>
    </location>
</feature>
<proteinExistence type="inferred from homology"/>
<evidence type="ECO:0000256" key="2">
    <source>
        <dbReference type="SAM" id="MobiDB-lite"/>
    </source>
</evidence>
<sequence>MKKKLFRVVIGSSLLSATLAPAAWAQTLPERLPEAPRPSGADDTTQVVDLQLLPDSLVEAPVPLDSAKLVWMQTPPELRDLVGDRINCFETDAPHAFNPAVMPFVLYFTERNRKYMQRVLERENLYFPLFEKYLAKYNLPVDLKYLAVVESALIPTAKSHVGATGLWQFMGPTAGDLRLRRDEWVDERMNPEKATEAACKHLRYLYGVFHDWELVLAAYNWGAGSMQRAMRRTGKKTFWDLYPHLPKETRNYVPTFTAIMYSMKYAQAHNLHSPELNYRYAEVMDTLQVGGRALDLHRLSQACGFADSSALLRYNPELKRSWLPEGYRSYAVQVPATARPQLAMVDRSTLFDYCRPRTDIPSPLAPLMARLQGVEAFPARTMAANGTPREEDATPAPRFRRLRHTVRRGETAAAVAGRYDVSTAQLARWNALRQGRPLVPGKQLVVFVPVAVPAAAPAVAAARKPTTPARLPSFPVKTASATSPSPQPDKHAVPTAIEEVVAAAEPVRSAILSRNPRAISEEAAATAATAATLTAPDDSLPGFYVVRRGDNLAKIAEKRGLTATQLMDWNELGSEKVVPGQKLVLRAPADEEAPVAEAPARKARTPEKASVAVAARPAPAPAVADHKVHMVQKGDTLYNISRRYQGVTVEQLRRLNNLTSDEVKPGQKLIVAR</sequence>
<dbReference type="Gene3D" id="3.10.350.10">
    <property type="entry name" value="LysM domain"/>
    <property type="match status" value="3"/>
</dbReference>
<dbReference type="SUPFAM" id="SSF54106">
    <property type="entry name" value="LysM domain"/>
    <property type="match status" value="3"/>
</dbReference>
<dbReference type="PANTHER" id="PTHR33734">
    <property type="entry name" value="LYSM DOMAIN-CONTAINING GPI-ANCHORED PROTEIN 2"/>
    <property type="match status" value="1"/>
</dbReference>
<feature type="chain" id="PRO_5045872674" evidence="3">
    <location>
        <begin position="26"/>
        <end position="673"/>
    </location>
</feature>
<feature type="domain" description="LysM" evidence="4">
    <location>
        <begin position="627"/>
        <end position="671"/>
    </location>
</feature>
<dbReference type="EMBL" id="JACWZZ010000001">
    <property type="protein sequence ID" value="MBD2713919.1"/>
    <property type="molecule type" value="Genomic_DNA"/>
</dbReference>
<dbReference type="InterPro" id="IPR023346">
    <property type="entry name" value="Lysozyme-like_dom_sf"/>
</dbReference>
<dbReference type="Pfam" id="PF01476">
    <property type="entry name" value="LysM"/>
    <property type="match status" value="3"/>
</dbReference>
<evidence type="ECO:0000313" key="6">
    <source>
        <dbReference type="Proteomes" id="UP000642468"/>
    </source>
</evidence>
<dbReference type="InterPro" id="IPR000189">
    <property type="entry name" value="Transglyc_AS"/>
</dbReference>
<keyword evidence="3" id="KW-0732">Signal</keyword>
<feature type="signal peptide" evidence="3">
    <location>
        <begin position="1"/>
        <end position="25"/>
    </location>
</feature>
<comment type="similarity">
    <text evidence="1">Belongs to the transglycosylase Slt family.</text>
</comment>
<dbReference type="Proteomes" id="UP000642468">
    <property type="component" value="Unassembled WGS sequence"/>
</dbReference>
<dbReference type="CDD" id="cd00118">
    <property type="entry name" value="LysM"/>
    <property type="match status" value="3"/>
</dbReference>
<accession>A0ABR8JH92</accession>
<dbReference type="PROSITE" id="PS00922">
    <property type="entry name" value="TRANSGLYCOSYLASE"/>
    <property type="match status" value="1"/>
</dbReference>
<dbReference type="RefSeq" id="WP_190783047.1">
    <property type="nucleotide sequence ID" value="NZ_JACWZZ010000001.1"/>
</dbReference>
<dbReference type="SUPFAM" id="SSF53955">
    <property type="entry name" value="Lysozyme-like"/>
    <property type="match status" value="1"/>
</dbReference>
<evidence type="ECO:0000256" key="3">
    <source>
        <dbReference type="SAM" id="SignalP"/>
    </source>
</evidence>
<dbReference type="InterPro" id="IPR036779">
    <property type="entry name" value="LysM_dom_sf"/>
</dbReference>
<reference evidence="5 6" key="1">
    <citation type="submission" date="2020-09" db="EMBL/GenBank/DDBJ databases">
        <authorList>
            <person name="Kim M.K."/>
        </authorList>
    </citation>
    <scope>NUCLEOTIDE SEQUENCE [LARGE SCALE GENOMIC DNA]</scope>
    <source>
        <strain evidence="5 6">BT646</strain>
    </source>
</reference>
<organism evidence="5 6">
    <name type="scientific">Hymenobacter duratus</name>
    <dbReference type="NCBI Taxonomy" id="2771356"/>
    <lineage>
        <taxon>Bacteria</taxon>
        <taxon>Pseudomonadati</taxon>
        <taxon>Bacteroidota</taxon>
        <taxon>Cytophagia</taxon>
        <taxon>Cytophagales</taxon>
        <taxon>Hymenobacteraceae</taxon>
        <taxon>Hymenobacter</taxon>
    </lineage>
</organism>
<protein>
    <submittedName>
        <fullName evidence="5">LysM peptidoglycan-binding domain-containing protein</fullName>
    </submittedName>
</protein>
<gene>
    <name evidence="5" type="ORF">IC231_02590</name>
</gene>
<feature type="domain" description="LysM" evidence="4">
    <location>
        <begin position="402"/>
        <end position="446"/>
    </location>
</feature>
<dbReference type="SMART" id="SM00257">
    <property type="entry name" value="LysM"/>
    <property type="match status" value="3"/>
</dbReference>
<dbReference type="CDD" id="cd16894">
    <property type="entry name" value="MltD-like"/>
    <property type="match status" value="1"/>
</dbReference>
<evidence type="ECO:0000259" key="4">
    <source>
        <dbReference type="PROSITE" id="PS51782"/>
    </source>
</evidence>
<keyword evidence="6" id="KW-1185">Reference proteome</keyword>
<dbReference type="Gene3D" id="1.10.530.10">
    <property type="match status" value="1"/>
</dbReference>
<dbReference type="PANTHER" id="PTHR33734:SF22">
    <property type="entry name" value="MEMBRANE-BOUND LYTIC MUREIN TRANSGLYCOSYLASE D"/>
    <property type="match status" value="1"/>
</dbReference>
<name>A0ABR8JH92_9BACT</name>